<keyword evidence="3" id="KW-1185">Reference proteome</keyword>
<keyword evidence="1" id="KW-0472">Membrane</keyword>
<dbReference type="Gramene" id="BGIOSGA026132-TA">
    <property type="protein sequence ID" value="BGIOSGA026132-PA"/>
    <property type="gene ID" value="BGIOSGA026132"/>
</dbReference>
<name>B8B8K1_ORYSI</name>
<keyword evidence="1" id="KW-1133">Transmembrane helix</keyword>
<reference evidence="2 3" key="1">
    <citation type="journal article" date="2005" name="PLoS Biol.">
        <title>The genomes of Oryza sativa: a history of duplications.</title>
        <authorList>
            <person name="Yu J."/>
            <person name="Wang J."/>
            <person name="Lin W."/>
            <person name="Li S."/>
            <person name="Li H."/>
            <person name="Zhou J."/>
            <person name="Ni P."/>
            <person name="Dong W."/>
            <person name="Hu S."/>
            <person name="Zeng C."/>
            <person name="Zhang J."/>
            <person name="Zhang Y."/>
            <person name="Li R."/>
            <person name="Xu Z."/>
            <person name="Li S."/>
            <person name="Li X."/>
            <person name="Zheng H."/>
            <person name="Cong L."/>
            <person name="Lin L."/>
            <person name="Yin J."/>
            <person name="Geng J."/>
            <person name="Li G."/>
            <person name="Shi J."/>
            <person name="Liu J."/>
            <person name="Lv H."/>
            <person name="Li J."/>
            <person name="Wang J."/>
            <person name="Deng Y."/>
            <person name="Ran L."/>
            <person name="Shi X."/>
            <person name="Wang X."/>
            <person name="Wu Q."/>
            <person name="Li C."/>
            <person name="Ren X."/>
            <person name="Wang J."/>
            <person name="Wang X."/>
            <person name="Li D."/>
            <person name="Liu D."/>
            <person name="Zhang X."/>
            <person name="Ji Z."/>
            <person name="Zhao W."/>
            <person name="Sun Y."/>
            <person name="Zhang Z."/>
            <person name="Bao J."/>
            <person name="Han Y."/>
            <person name="Dong L."/>
            <person name="Ji J."/>
            <person name="Chen P."/>
            <person name="Wu S."/>
            <person name="Liu J."/>
            <person name="Xiao Y."/>
            <person name="Bu D."/>
            <person name="Tan J."/>
            <person name="Yang L."/>
            <person name="Ye C."/>
            <person name="Zhang J."/>
            <person name="Xu J."/>
            <person name="Zhou Y."/>
            <person name="Yu Y."/>
            <person name="Zhang B."/>
            <person name="Zhuang S."/>
            <person name="Wei H."/>
            <person name="Liu B."/>
            <person name="Lei M."/>
            <person name="Yu H."/>
            <person name="Li Y."/>
            <person name="Xu H."/>
            <person name="Wei S."/>
            <person name="He X."/>
            <person name="Fang L."/>
            <person name="Zhang Z."/>
            <person name="Zhang Y."/>
            <person name="Huang X."/>
            <person name="Su Z."/>
            <person name="Tong W."/>
            <person name="Li J."/>
            <person name="Tong Z."/>
            <person name="Li S."/>
            <person name="Ye J."/>
            <person name="Wang L."/>
            <person name="Fang L."/>
            <person name="Lei T."/>
            <person name="Chen C."/>
            <person name="Chen H."/>
            <person name="Xu Z."/>
            <person name="Li H."/>
            <person name="Huang H."/>
            <person name="Zhang F."/>
            <person name="Xu H."/>
            <person name="Li N."/>
            <person name="Zhao C."/>
            <person name="Li S."/>
            <person name="Dong L."/>
            <person name="Huang Y."/>
            <person name="Li L."/>
            <person name="Xi Y."/>
            <person name="Qi Q."/>
            <person name="Li W."/>
            <person name="Zhang B."/>
            <person name="Hu W."/>
            <person name="Zhang Y."/>
            <person name="Tian X."/>
            <person name="Jiao Y."/>
            <person name="Liang X."/>
            <person name="Jin J."/>
            <person name="Gao L."/>
            <person name="Zheng W."/>
            <person name="Hao B."/>
            <person name="Liu S."/>
            <person name="Wang W."/>
            <person name="Yuan L."/>
            <person name="Cao M."/>
            <person name="McDermott J."/>
            <person name="Samudrala R."/>
            <person name="Wang J."/>
            <person name="Wong G.K."/>
            <person name="Yang H."/>
        </authorList>
    </citation>
    <scope>NUCLEOTIDE SEQUENCE [LARGE SCALE GENOMIC DNA]</scope>
    <source>
        <strain evidence="3">cv. 93-11</strain>
    </source>
</reference>
<protein>
    <submittedName>
        <fullName evidence="2">Uncharacterized protein</fullName>
    </submittedName>
</protein>
<dbReference type="AlphaFoldDB" id="B8B8K1"/>
<dbReference type="HOGENOM" id="CLU_1236787_0_0_1"/>
<organism evidence="2 3">
    <name type="scientific">Oryza sativa subsp. indica</name>
    <name type="common">Rice</name>
    <dbReference type="NCBI Taxonomy" id="39946"/>
    <lineage>
        <taxon>Eukaryota</taxon>
        <taxon>Viridiplantae</taxon>
        <taxon>Streptophyta</taxon>
        <taxon>Embryophyta</taxon>
        <taxon>Tracheophyta</taxon>
        <taxon>Spermatophyta</taxon>
        <taxon>Magnoliopsida</taxon>
        <taxon>Liliopsida</taxon>
        <taxon>Poales</taxon>
        <taxon>Poaceae</taxon>
        <taxon>BOP clade</taxon>
        <taxon>Oryzoideae</taxon>
        <taxon>Oryzeae</taxon>
        <taxon>Oryzinae</taxon>
        <taxon>Oryza</taxon>
        <taxon>Oryza sativa</taxon>
    </lineage>
</organism>
<gene>
    <name evidence="2" type="ORF">OsI_26863</name>
</gene>
<dbReference type="Proteomes" id="UP000007015">
    <property type="component" value="Chromosome 7"/>
</dbReference>
<evidence type="ECO:0000256" key="1">
    <source>
        <dbReference type="SAM" id="Phobius"/>
    </source>
</evidence>
<sequence length="224" mass="24329">MESRYGPTTSLNPRSLASPLALGHRLSLFPASPPPPPPWIPPPTAGEPFRRRLTLALLPWDGLRSATSSACSSSSSPQCRPSRWNGGAFWLLQESRLQGSDPIVIRLDASTVNAVLADLFSSVDTLTKSPPLTHEEEDDLGDTYLLFPWHCSFIGDDFLINTIGPAGKEKVLGNLYDGTPVMISTSLLLFFYLIIQLRWLMKRGGGAPASLPRLSSTGILDLST</sequence>
<accession>B8B8K1</accession>
<proteinExistence type="predicted"/>
<evidence type="ECO:0000313" key="2">
    <source>
        <dbReference type="EMBL" id="EEC82441.1"/>
    </source>
</evidence>
<keyword evidence="1" id="KW-0812">Transmembrane</keyword>
<feature type="transmembrane region" description="Helical" evidence="1">
    <location>
        <begin position="175"/>
        <end position="195"/>
    </location>
</feature>
<dbReference type="EMBL" id="CM000132">
    <property type="protein sequence ID" value="EEC82441.1"/>
    <property type="molecule type" value="Genomic_DNA"/>
</dbReference>
<evidence type="ECO:0000313" key="3">
    <source>
        <dbReference type="Proteomes" id="UP000007015"/>
    </source>
</evidence>